<reference evidence="4" key="1">
    <citation type="submission" date="2022-07" db="EMBL/GenBank/DDBJ databases">
        <authorList>
            <person name="Trinca V."/>
            <person name="Uliana J.V.C."/>
            <person name="Torres T.T."/>
            <person name="Ward R.J."/>
            <person name="Monesi N."/>
        </authorList>
    </citation>
    <scope>NUCLEOTIDE SEQUENCE</scope>
    <source>
        <strain evidence="4">HSMRA1968</strain>
        <tissue evidence="4">Whole embryos</tissue>
    </source>
</reference>
<dbReference type="InterPro" id="IPR028191">
    <property type="entry name" value="WASH-4_N"/>
</dbReference>
<accession>A0A9Q0NFI3</accession>
<organism evidence="4 5">
    <name type="scientific">Pseudolycoriella hygida</name>
    <dbReference type="NCBI Taxonomy" id="35572"/>
    <lineage>
        <taxon>Eukaryota</taxon>
        <taxon>Metazoa</taxon>
        <taxon>Ecdysozoa</taxon>
        <taxon>Arthropoda</taxon>
        <taxon>Hexapoda</taxon>
        <taxon>Insecta</taxon>
        <taxon>Pterygota</taxon>
        <taxon>Neoptera</taxon>
        <taxon>Endopterygota</taxon>
        <taxon>Diptera</taxon>
        <taxon>Nematocera</taxon>
        <taxon>Sciaroidea</taxon>
        <taxon>Sciaridae</taxon>
        <taxon>Pseudolycoriella</taxon>
    </lineage>
</organism>
<dbReference type="EMBL" id="WJQU01000001">
    <property type="protein sequence ID" value="KAJ6648574.1"/>
    <property type="molecule type" value="Genomic_DNA"/>
</dbReference>
<feature type="domain" description="WASH complex subunit 7 central" evidence="1">
    <location>
        <begin position="582"/>
        <end position="930"/>
    </location>
</feature>
<dbReference type="PANTHER" id="PTHR31409:SF0">
    <property type="entry name" value="WASH COMPLEX SUBUNIT 4"/>
    <property type="match status" value="1"/>
</dbReference>
<gene>
    <name evidence="4" type="primary">WASHC4</name>
    <name evidence="4" type="ORF">Bhyg_03804</name>
</gene>
<dbReference type="GO" id="GO:0005768">
    <property type="term" value="C:endosome"/>
    <property type="evidence" value="ECO:0007669"/>
    <property type="project" value="TreeGrafter"/>
</dbReference>
<evidence type="ECO:0000259" key="3">
    <source>
        <dbReference type="Pfam" id="PF14746"/>
    </source>
</evidence>
<feature type="domain" description="WASH complex subunit 4 N-terminal" evidence="2">
    <location>
        <begin position="20"/>
        <end position="581"/>
    </location>
</feature>
<dbReference type="OrthoDB" id="10261210at2759"/>
<dbReference type="PANTHER" id="PTHR31409">
    <property type="entry name" value="WASH COMPLEX SUBUNIT 4"/>
    <property type="match status" value="1"/>
</dbReference>
<dbReference type="Pfam" id="PF14744">
    <property type="entry name" value="WASH-7_mid"/>
    <property type="match status" value="1"/>
</dbReference>
<dbReference type="Pfam" id="PF14746">
    <property type="entry name" value="WASH-7_C"/>
    <property type="match status" value="1"/>
</dbReference>
<dbReference type="Pfam" id="PF14745">
    <property type="entry name" value="WASH-4_N"/>
    <property type="match status" value="1"/>
</dbReference>
<evidence type="ECO:0000313" key="5">
    <source>
        <dbReference type="Proteomes" id="UP001151699"/>
    </source>
</evidence>
<dbReference type="GO" id="GO:0071203">
    <property type="term" value="C:WASH complex"/>
    <property type="evidence" value="ECO:0007669"/>
    <property type="project" value="InterPro"/>
</dbReference>
<dbReference type="AlphaFoldDB" id="A0A9Q0NFI3"/>
<dbReference type="Proteomes" id="UP001151699">
    <property type="component" value="Chromosome A"/>
</dbReference>
<evidence type="ECO:0000259" key="1">
    <source>
        <dbReference type="Pfam" id="PF14744"/>
    </source>
</evidence>
<proteinExistence type="predicted"/>
<dbReference type="GO" id="GO:0007032">
    <property type="term" value="P:endosome organization"/>
    <property type="evidence" value="ECO:0007669"/>
    <property type="project" value="TreeGrafter"/>
</dbReference>
<feature type="domain" description="WASH complex subunit 7 C-terminal" evidence="3">
    <location>
        <begin position="954"/>
        <end position="1091"/>
    </location>
</feature>
<evidence type="ECO:0000259" key="2">
    <source>
        <dbReference type="Pfam" id="PF14745"/>
    </source>
</evidence>
<sequence>MSTLTRNAQNIGASQLRQFNEFLENHCELLERLKKISASKALKVEPSTYRPISLDPDMPNENITWFQLINSDDKLLVKLISTFCELTSEVNRLIDESKSLLLDFMYQDDACENLSKSQIFVQISRNLELLYTILNFLQRCSGVASEIFNQMSEFVAFKEQFNGHFFSATVIGSLADLLVVVATYEQIFSTCMMREHWSSFRKAVESVVVDDCRNDDMTALQIVIGELEQLFDGKLFQNLIQTLYNIKIVWEPKVDSTIATLFNVYLDELHNKIIKLDKMSQVDVQDSRDIIKFTLMSIARHNLFVIFNQKTIKMVYDINSRFFGVTLVENVLWSPEEFLEKHATTKSHTHQTFVTTASKIRLQYYESTLKCKLLNEPHALLNRLVRCIWKIEASKKEPASAKNEKDLIDDSDLVVHFIQVVGQIRHLSTAILNIHLKLNEKIYQCVVLLICRMIEFLRLVRTYFYENFHFFVNVTHKSSQHAAYQVLRNLRQVMNDFSAKSKKYFTKNIDSLTALQVAERCMYGPMTKNRLLATKIALSLTDSLNARLFTVEQIRQIQNLFANIELFANYRNIIDRLTNTSFMYWHQSILSGYVRAVLNIDRCLDTPVKRNAKEFRECACDFWQIYNLSPNIKNCLRFLTQLSGNQLENDDNDESYRKSIVNTACVNVENNLRLYVHYMNSDSMSTKDSVSLKDLRSYLVSLVKCETIQSINWHVMIKDNIECYLSEMFYKLKAVALTDGRTYGDMRCLAEKKCNLETVDDHLPTKTLDQGLDLLFVMRNLDEFITNYSYDMQNQEFFKKLGKKVETLTVGHMINALRTHGLGIVYISTHNGYQQFIHVMESVLQYFYHRNVKSRLQRDIKYVMNEHKTERYSYKKASDLLDDLQNIEQSLHIPSIYNIIVKIGNIMAYIRTIKSAIKNCEASTMMYTHNNREKLKMNDENDLIDVTRAALNNFENIKNASTDEVTYFKDYLTYFQSLPKDLYTTCLYVIMPALTIYHIEKCDRVDVNDGFVMGVAYFLISMNQVETFDELQWFDTIKRHYAIELQQIKEQMIEPNEPKLKQILLRKEQRIELHKDNFEMFNCNLRSAVTLMKTTYLN</sequence>
<dbReference type="InterPro" id="IPR027307">
    <property type="entry name" value="WASH7"/>
</dbReference>
<protein>
    <submittedName>
        <fullName evidence="4">WASH complex subunit 4</fullName>
    </submittedName>
</protein>
<dbReference type="GO" id="GO:0016197">
    <property type="term" value="P:endosomal transport"/>
    <property type="evidence" value="ECO:0007669"/>
    <property type="project" value="TreeGrafter"/>
</dbReference>
<dbReference type="InterPro" id="IPR028283">
    <property type="entry name" value="WASH-7_C"/>
</dbReference>
<keyword evidence="5" id="KW-1185">Reference proteome</keyword>
<dbReference type="InterPro" id="IPR028282">
    <property type="entry name" value="WASH-7_central"/>
</dbReference>
<evidence type="ECO:0000313" key="4">
    <source>
        <dbReference type="EMBL" id="KAJ6648574.1"/>
    </source>
</evidence>
<name>A0A9Q0NFI3_9DIPT</name>
<comment type="caution">
    <text evidence="4">The sequence shown here is derived from an EMBL/GenBank/DDBJ whole genome shotgun (WGS) entry which is preliminary data.</text>
</comment>